<sequence length="245" mass="28296">MTKKFRIINITFIIIFLIVLGSSIKQVNTKSIHTLANNEVKIISHGPKKQKVVALTFDDGPHPVYTTEILDLLNEYNIKATFFVLGKFAEQYPDIIKRQAEEQHEIGNHTYSHININKVSREKFEEEFDKTQKVIFSLTGIESKVFRPPYGSCNEKTMKVVNTQECNVVLWSYKQDSKDWSNPDVDKIIDTTLSNVENGDIILFHDYVYYDKSNTVEALKVIIPELINRGYNFVTVSELMQLPEE</sequence>
<proteinExistence type="predicted"/>
<dbReference type="InterPro" id="IPR050248">
    <property type="entry name" value="Polysacc_deacetylase_ArnD"/>
</dbReference>
<keyword evidence="3" id="KW-0812">Transmembrane</keyword>
<evidence type="ECO:0000256" key="1">
    <source>
        <dbReference type="ARBA" id="ARBA00022723"/>
    </source>
</evidence>
<keyword evidence="6" id="KW-1185">Reference proteome</keyword>
<dbReference type="Pfam" id="PF01522">
    <property type="entry name" value="Polysacc_deac_1"/>
    <property type="match status" value="1"/>
</dbReference>
<organism evidence="5 6">
    <name type="scientific">Tissierella simiarum</name>
    <dbReference type="NCBI Taxonomy" id="2841534"/>
    <lineage>
        <taxon>Bacteria</taxon>
        <taxon>Bacillati</taxon>
        <taxon>Bacillota</taxon>
        <taxon>Tissierellia</taxon>
        <taxon>Tissierellales</taxon>
        <taxon>Tissierellaceae</taxon>
        <taxon>Tissierella</taxon>
    </lineage>
</organism>
<name>A0ABS6E9S5_9FIRM</name>
<dbReference type="RefSeq" id="WP_216521454.1">
    <property type="nucleotide sequence ID" value="NZ_JAHLPM010000017.1"/>
</dbReference>
<accession>A0ABS6E9S5</accession>
<dbReference type="PANTHER" id="PTHR10587:SF133">
    <property type="entry name" value="CHITIN DEACETYLASE 1-RELATED"/>
    <property type="match status" value="1"/>
</dbReference>
<dbReference type="Proteomes" id="UP000749471">
    <property type="component" value="Unassembled WGS sequence"/>
</dbReference>
<gene>
    <name evidence="5" type="ORF">KQI42_16820</name>
</gene>
<evidence type="ECO:0000256" key="3">
    <source>
        <dbReference type="SAM" id="Phobius"/>
    </source>
</evidence>
<dbReference type="EMBL" id="JAHLPM010000017">
    <property type="protein sequence ID" value="MBU5439680.1"/>
    <property type="molecule type" value="Genomic_DNA"/>
</dbReference>
<evidence type="ECO:0000256" key="2">
    <source>
        <dbReference type="ARBA" id="ARBA00022801"/>
    </source>
</evidence>
<reference evidence="5 6" key="1">
    <citation type="submission" date="2021-06" db="EMBL/GenBank/DDBJ databases">
        <authorList>
            <person name="Sun Q."/>
            <person name="Li D."/>
        </authorList>
    </citation>
    <scope>NUCLEOTIDE SEQUENCE [LARGE SCALE GENOMIC DNA]</scope>
    <source>
        <strain evidence="5 6">MSJ-40</strain>
    </source>
</reference>
<feature type="domain" description="NodB homology" evidence="4">
    <location>
        <begin position="51"/>
        <end position="234"/>
    </location>
</feature>
<comment type="caution">
    <text evidence="5">The sequence shown here is derived from an EMBL/GenBank/DDBJ whole genome shotgun (WGS) entry which is preliminary data.</text>
</comment>
<feature type="transmembrane region" description="Helical" evidence="3">
    <location>
        <begin position="7"/>
        <end position="24"/>
    </location>
</feature>
<protein>
    <submittedName>
        <fullName evidence="5">Polysaccharide deacetylase family protein</fullName>
    </submittedName>
</protein>
<evidence type="ECO:0000313" key="6">
    <source>
        <dbReference type="Proteomes" id="UP000749471"/>
    </source>
</evidence>
<dbReference type="InterPro" id="IPR002509">
    <property type="entry name" value="NODB_dom"/>
</dbReference>
<evidence type="ECO:0000259" key="4">
    <source>
        <dbReference type="PROSITE" id="PS51677"/>
    </source>
</evidence>
<keyword evidence="3" id="KW-1133">Transmembrane helix</keyword>
<evidence type="ECO:0000313" key="5">
    <source>
        <dbReference type="EMBL" id="MBU5439680.1"/>
    </source>
</evidence>
<keyword evidence="1" id="KW-0479">Metal-binding</keyword>
<dbReference type="PANTHER" id="PTHR10587">
    <property type="entry name" value="GLYCOSYL TRANSFERASE-RELATED"/>
    <property type="match status" value="1"/>
</dbReference>
<dbReference type="PROSITE" id="PS51677">
    <property type="entry name" value="NODB"/>
    <property type="match status" value="1"/>
</dbReference>
<keyword evidence="3" id="KW-0472">Membrane</keyword>
<dbReference type="CDD" id="cd10917">
    <property type="entry name" value="CE4_NodB_like_6s_7s"/>
    <property type="match status" value="1"/>
</dbReference>
<keyword evidence="2" id="KW-0378">Hydrolase</keyword>